<organism evidence="1 2">
    <name type="scientific">Simkania negevensis (strain ATCC VR-1471 / DSM 27360 / Z)</name>
    <dbReference type="NCBI Taxonomy" id="331113"/>
    <lineage>
        <taxon>Bacteria</taxon>
        <taxon>Pseudomonadati</taxon>
        <taxon>Chlamydiota</taxon>
        <taxon>Chlamydiia</taxon>
        <taxon>Parachlamydiales</taxon>
        <taxon>Simkaniaceae</taxon>
        <taxon>Simkania</taxon>
    </lineage>
</organism>
<dbReference type="AlphaFoldDB" id="F8L486"/>
<evidence type="ECO:0000313" key="1">
    <source>
        <dbReference type="EMBL" id="CCB90132.1"/>
    </source>
</evidence>
<reference evidence="1 2" key="2">
    <citation type="journal article" date="2011" name="Mol. Biol. Evol.">
        <title>Unity in variety--the pan-genome of the Chlamydiae.</title>
        <authorList>
            <person name="Collingro A."/>
            <person name="Tischler P."/>
            <person name="Weinmaier T."/>
            <person name="Penz T."/>
            <person name="Heinz E."/>
            <person name="Brunham R.C."/>
            <person name="Read T.D."/>
            <person name="Bavoil P.M."/>
            <person name="Sachse K."/>
            <person name="Kahane S."/>
            <person name="Friedman M.G."/>
            <person name="Rattei T."/>
            <person name="Myers G.S."/>
            <person name="Horn M."/>
        </authorList>
    </citation>
    <scope>NUCLEOTIDE SEQUENCE [LARGE SCALE GENOMIC DNA]</scope>
    <source>
        <strain evidence="2">ATCC VR-1471 / Z</strain>
    </source>
</reference>
<evidence type="ECO:0000313" key="2">
    <source>
        <dbReference type="Proteomes" id="UP000000496"/>
    </source>
</evidence>
<accession>F8L486</accession>
<gene>
    <name evidence="1" type="ordered locus">SNE_A22550</name>
</gene>
<keyword evidence="2" id="KW-1185">Reference proteome</keyword>
<dbReference type="KEGG" id="sng:SNE_A22550"/>
<reference key="1">
    <citation type="journal article" date="2011" name="Mol. Biol. Evol.">
        <title>Unity in variety -- the pan-genome of the Chlamydiae.</title>
        <authorList>
            <person name="Collingro A."/>
            <person name="Tischler P."/>
            <person name="Weinmaier T."/>
            <person name="Penz T."/>
            <person name="Heinz E."/>
            <person name="Brunham R.C."/>
            <person name="Read T.D."/>
            <person name="Bavoil P.M."/>
            <person name="Sachse K."/>
            <person name="Kahane S."/>
            <person name="Friedman M.G."/>
            <person name="Rattei T."/>
            <person name="Myers G.S.A."/>
            <person name="Horn M."/>
        </authorList>
    </citation>
    <scope>NUCLEOTIDE SEQUENCE</scope>
    <source>
        <strain>Z</strain>
    </source>
</reference>
<proteinExistence type="predicted"/>
<sequence>MKKINDLSLSHSFVRAKESSFPSHETQTTYDAPKPCCIGSHIIFKI</sequence>
<dbReference type="Proteomes" id="UP000000496">
    <property type="component" value="Chromosome gsn.131"/>
</dbReference>
<name>F8L486_SIMNZ</name>
<protein>
    <submittedName>
        <fullName evidence="1">Uncharacterized protein</fullName>
    </submittedName>
</protein>
<dbReference type="EMBL" id="FR872582">
    <property type="protein sequence ID" value="CCB90132.1"/>
    <property type="molecule type" value="Genomic_DNA"/>
</dbReference>
<dbReference type="HOGENOM" id="CLU_3189040_0_0_0"/>